<dbReference type="GO" id="GO:0070475">
    <property type="term" value="P:rRNA base methylation"/>
    <property type="evidence" value="ECO:0007669"/>
    <property type="project" value="TreeGrafter"/>
</dbReference>
<dbReference type="OrthoDB" id="3465at2759"/>
<comment type="similarity">
    <text evidence="2">Belongs to the RNA methyltransferase RsmE family.</text>
</comment>
<dbReference type="PANTHER" id="PTHR30027:SF3">
    <property type="entry name" value="16S RRNA (URACIL(1498)-N(3))-METHYLTRANSFERASE"/>
    <property type="match status" value="1"/>
</dbReference>
<dbReference type="Gene3D" id="2.40.240.20">
    <property type="entry name" value="Hypothetical PUA domain-like, domain 1"/>
    <property type="match status" value="1"/>
</dbReference>
<evidence type="ECO:0000259" key="12">
    <source>
        <dbReference type="Pfam" id="PF20260"/>
    </source>
</evidence>
<evidence type="ECO:0000313" key="17">
    <source>
        <dbReference type="Proteomes" id="UP000663829"/>
    </source>
</evidence>
<dbReference type="EMBL" id="CAJOBA010000191">
    <property type="protein sequence ID" value="CAF3512449.1"/>
    <property type="molecule type" value="Genomic_DNA"/>
</dbReference>
<dbReference type="SUPFAM" id="SSF75217">
    <property type="entry name" value="alpha/beta knot"/>
    <property type="match status" value="1"/>
</dbReference>
<dbReference type="EMBL" id="CAJNOQ010011215">
    <property type="protein sequence ID" value="CAF1271249.1"/>
    <property type="molecule type" value="Genomic_DNA"/>
</dbReference>
<keyword evidence="5" id="KW-0698">rRNA processing</keyword>
<sequence>MKFSQIPRIYANIKLIESRLLELPEDNAHYHKTVLRLRAGDCVRIFNNKDGEFIAQIINITKSNLSAQITNIFRTAIPLEAEIILGLSIIKNDRMLDAISMAVQLGVTQIVPLITQRVQSGNINNQKLSKCIIEYTQQSERLAPPTLEPAMSLPLFLKRYYNNFILYANENEDDNNTLLRFMKTLPVRVVLIIGPEGGYSDSELKLLDSTDNCYSISLGASVLRTETAVAACLAQIQLLRCKQNV</sequence>
<evidence type="ECO:0000256" key="5">
    <source>
        <dbReference type="ARBA" id="ARBA00022552"/>
    </source>
</evidence>
<organism evidence="14 17">
    <name type="scientific">Didymodactylos carnosus</name>
    <dbReference type="NCBI Taxonomy" id="1234261"/>
    <lineage>
        <taxon>Eukaryota</taxon>
        <taxon>Metazoa</taxon>
        <taxon>Spiralia</taxon>
        <taxon>Gnathifera</taxon>
        <taxon>Rotifera</taxon>
        <taxon>Eurotatoria</taxon>
        <taxon>Bdelloidea</taxon>
        <taxon>Philodinida</taxon>
        <taxon>Philodinidae</taxon>
        <taxon>Didymodactylos</taxon>
    </lineage>
</organism>
<dbReference type="CDD" id="cd18084">
    <property type="entry name" value="RsmE-like"/>
    <property type="match status" value="1"/>
</dbReference>
<evidence type="ECO:0000256" key="3">
    <source>
        <dbReference type="ARBA" id="ARBA00012328"/>
    </source>
</evidence>
<protein>
    <recommendedName>
        <fullName evidence="3">16S rRNA (uracil(1498)-N(3))-methyltransferase</fullName>
        <ecNumber evidence="3">2.1.1.193</ecNumber>
    </recommendedName>
</protein>
<keyword evidence="7" id="KW-0808">Transferase</keyword>
<evidence type="ECO:0000256" key="6">
    <source>
        <dbReference type="ARBA" id="ARBA00022603"/>
    </source>
</evidence>
<reference evidence="14" key="1">
    <citation type="submission" date="2021-02" db="EMBL/GenBank/DDBJ databases">
        <authorList>
            <person name="Nowell W R."/>
        </authorList>
    </citation>
    <scope>NUCLEOTIDE SEQUENCE</scope>
</reference>
<dbReference type="SUPFAM" id="SSF88697">
    <property type="entry name" value="PUA domain-like"/>
    <property type="match status" value="1"/>
</dbReference>
<evidence type="ECO:0000256" key="7">
    <source>
        <dbReference type="ARBA" id="ARBA00022679"/>
    </source>
</evidence>
<accession>A0A815BE22</accession>
<evidence type="ECO:0000256" key="4">
    <source>
        <dbReference type="ARBA" id="ARBA00022490"/>
    </source>
</evidence>
<dbReference type="InterPro" id="IPR029026">
    <property type="entry name" value="tRNA_m1G_MTases_N"/>
</dbReference>
<dbReference type="GO" id="GO:0005737">
    <property type="term" value="C:cytoplasm"/>
    <property type="evidence" value="ECO:0007669"/>
    <property type="project" value="UniProtKB-SubCell"/>
</dbReference>
<dbReference type="Proteomes" id="UP000681722">
    <property type="component" value="Unassembled WGS sequence"/>
</dbReference>
<evidence type="ECO:0000259" key="11">
    <source>
        <dbReference type="Pfam" id="PF04452"/>
    </source>
</evidence>
<dbReference type="InterPro" id="IPR015947">
    <property type="entry name" value="PUA-like_sf"/>
</dbReference>
<dbReference type="PANTHER" id="PTHR30027">
    <property type="entry name" value="RIBOSOMAL RNA SMALL SUBUNIT METHYLTRANSFERASE E"/>
    <property type="match status" value="1"/>
</dbReference>
<proteinExistence type="inferred from homology"/>
<comment type="catalytic activity">
    <reaction evidence="10">
        <text>uridine(1498) in 16S rRNA + S-adenosyl-L-methionine = N(3)-methyluridine(1498) in 16S rRNA + S-adenosyl-L-homocysteine + H(+)</text>
        <dbReference type="Rhea" id="RHEA:42920"/>
        <dbReference type="Rhea" id="RHEA-COMP:10283"/>
        <dbReference type="Rhea" id="RHEA-COMP:10284"/>
        <dbReference type="ChEBI" id="CHEBI:15378"/>
        <dbReference type="ChEBI" id="CHEBI:57856"/>
        <dbReference type="ChEBI" id="CHEBI:59789"/>
        <dbReference type="ChEBI" id="CHEBI:65315"/>
        <dbReference type="ChEBI" id="CHEBI:74502"/>
        <dbReference type="EC" id="2.1.1.193"/>
    </reaction>
</comment>
<dbReference type="AlphaFoldDB" id="A0A815BE22"/>
<feature type="domain" description="Ribosomal RNA small subunit methyltransferase E methyltransferase" evidence="11">
    <location>
        <begin position="81"/>
        <end position="237"/>
    </location>
</feature>
<dbReference type="InterPro" id="IPR046887">
    <property type="entry name" value="RsmE_PUA-like"/>
</dbReference>
<dbReference type="Proteomes" id="UP000682733">
    <property type="component" value="Unassembled WGS sequence"/>
</dbReference>
<keyword evidence="17" id="KW-1185">Reference proteome</keyword>
<keyword evidence="6" id="KW-0489">Methyltransferase</keyword>
<dbReference type="Gene3D" id="3.40.1280.10">
    <property type="match status" value="1"/>
</dbReference>
<dbReference type="EMBL" id="CAJOBC010023464">
    <property type="protein sequence ID" value="CAF4059384.1"/>
    <property type="molecule type" value="Genomic_DNA"/>
</dbReference>
<evidence type="ECO:0000313" key="15">
    <source>
        <dbReference type="EMBL" id="CAF3512449.1"/>
    </source>
</evidence>
<comment type="subcellular location">
    <subcellularLocation>
        <location evidence="1">Cytoplasm</location>
    </subcellularLocation>
</comment>
<comment type="caution">
    <text evidence="14">The sequence shown here is derived from an EMBL/GenBank/DDBJ whole genome shotgun (WGS) entry which is preliminary data.</text>
</comment>
<evidence type="ECO:0000313" key="16">
    <source>
        <dbReference type="EMBL" id="CAF4059384.1"/>
    </source>
</evidence>
<dbReference type="Proteomes" id="UP000663829">
    <property type="component" value="Unassembled WGS sequence"/>
</dbReference>
<evidence type="ECO:0000313" key="13">
    <source>
        <dbReference type="EMBL" id="CAF0735752.1"/>
    </source>
</evidence>
<comment type="function">
    <text evidence="9">Specifically methylates the N3 position of the uracil ring of uridine 1498 (m3U1498) in 16S rRNA. Acts on the fully assembled 30S ribosomal subunit.</text>
</comment>
<dbReference type="EC" id="2.1.1.193" evidence="3"/>
<evidence type="ECO:0000256" key="10">
    <source>
        <dbReference type="ARBA" id="ARBA00047944"/>
    </source>
</evidence>
<dbReference type="EMBL" id="CAJNOK010000191">
    <property type="protein sequence ID" value="CAF0735752.1"/>
    <property type="molecule type" value="Genomic_DNA"/>
</dbReference>
<feature type="domain" description="Ribosomal RNA small subunit methyltransferase E PUA-like" evidence="12">
    <location>
        <begin position="23"/>
        <end position="69"/>
    </location>
</feature>
<evidence type="ECO:0000256" key="8">
    <source>
        <dbReference type="ARBA" id="ARBA00022691"/>
    </source>
</evidence>
<name>A0A815BE22_9BILA</name>
<dbReference type="InterPro" id="IPR006700">
    <property type="entry name" value="RsmE"/>
</dbReference>
<evidence type="ECO:0000256" key="9">
    <source>
        <dbReference type="ARBA" id="ARBA00025699"/>
    </source>
</evidence>
<dbReference type="Pfam" id="PF20260">
    <property type="entry name" value="PUA_4"/>
    <property type="match status" value="1"/>
</dbReference>
<evidence type="ECO:0000313" key="14">
    <source>
        <dbReference type="EMBL" id="CAF1271249.1"/>
    </source>
</evidence>
<evidence type="ECO:0000256" key="2">
    <source>
        <dbReference type="ARBA" id="ARBA00005528"/>
    </source>
</evidence>
<keyword evidence="8" id="KW-0949">S-adenosyl-L-methionine</keyword>
<dbReference type="Pfam" id="PF04452">
    <property type="entry name" value="Methyltrans_RNA"/>
    <property type="match status" value="1"/>
</dbReference>
<dbReference type="GO" id="GO:0070042">
    <property type="term" value="F:rRNA (uridine-N3-)-methyltransferase activity"/>
    <property type="evidence" value="ECO:0007669"/>
    <property type="project" value="TreeGrafter"/>
</dbReference>
<keyword evidence="4" id="KW-0963">Cytoplasm</keyword>
<dbReference type="NCBIfam" id="TIGR00046">
    <property type="entry name" value="RsmE family RNA methyltransferase"/>
    <property type="match status" value="1"/>
</dbReference>
<gene>
    <name evidence="14" type="ORF">GPM918_LOCUS27094</name>
    <name evidence="13" type="ORF">OVA965_LOCUS1127</name>
    <name evidence="16" type="ORF">SRO942_LOCUS27362</name>
    <name evidence="15" type="ORF">TMI583_LOCUS1128</name>
</gene>
<evidence type="ECO:0000256" key="1">
    <source>
        <dbReference type="ARBA" id="ARBA00004496"/>
    </source>
</evidence>
<dbReference type="Proteomes" id="UP000677228">
    <property type="component" value="Unassembled WGS sequence"/>
</dbReference>
<dbReference type="PIRSF" id="PIRSF015601">
    <property type="entry name" value="MTase_slr0722"/>
    <property type="match status" value="1"/>
</dbReference>
<dbReference type="InterPro" id="IPR029028">
    <property type="entry name" value="Alpha/beta_knot_MTases"/>
</dbReference>
<dbReference type="InterPro" id="IPR046886">
    <property type="entry name" value="RsmE_MTase_dom"/>
</dbReference>